<feature type="domain" description="N-acetyltransferase" evidence="1">
    <location>
        <begin position="8"/>
        <end position="154"/>
    </location>
</feature>
<proteinExistence type="predicted"/>
<dbReference type="Gene3D" id="3.40.630.30">
    <property type="match status" value="1"/>
</dbReference>
<protein>
    <submittedName>
        <fullName evidence="3">Unannotated protein</fullName>
    </submittedName>
</protein>
<dbReference type="EMBL" id="CAFBMJ010000037">
    <property type="protein sequence ID" value="CAB4901054.1"/>
    <property type="molecule type" value="Genomic_DNA"/>
</dbReference>
<evidence type="ECO:0000313" key="2">
    <source>
        <dbReference type="EMBL" id="CAB4901054.1"/>
    </source>
</evidence>
<gene>
    <name evidence="2" type="ORF">UFOPK3573_00648</name>
    <name evidence="3" type="ORF">UFOPK3879_00372</name>
</gene>
<evidence type="ECO:0000259" key="1">
    <source>
        <dbReference type="PROSITE" id="PS51186"/>
    </source>
</evidence>
<dbReference type="PROSITE" id="PS51186">
    <property type="entry name" value="GNAT"/>
    <property type="match status" value="1"/>
</dbReference>
<accession>A0A6J7KRU4</accession>
<sequence length="154" mass="16450">MTSKTPLFAVRSATAADASTLSELEREARNEIATFRGHQSLLREVKFIDTLWGSAIAESSCLVLVAETSGQVVAYAKGDISTTEGTCSVSHIYVDPLARQIGIGAGLISEIAHIAKDRGCTTLDALALPGDRKMKNLYERVGMPARLLIASKTL</sequence>
<dbReference type="GO" id="GO:0016747">
    <property type="term" value="F:acyltransferase activity, transferring groups other than amino-acyl groups"/>
    <property type="evidence" value="ECO:0007669"/>
    <property type="project" value="InterPro"/>
</dbReference>
<dbReference type="SUPFAM" id="SSF55729">
    <property type="entry name" value="Acyl-CoA N-acyltransferases (Nat)"/>
    <property type="match status" value="1"/>
</dbReference>
<reference evidence="3" key="1">
    <citation type="submission" date="2020-05" db="EMBL/GenBank/DDBJ databases">
        <authorList>
            <person name="Chiriac C."/>
            <person name="Salcher M."/>
            <person name="Ghai R."/>
            <person name="Kavagutti S V."/>
        </authorList>
    </citation>
    <scope>NUCLEOTIDE SEQUENCE</scope>
</reference>
<name>A0A6J7KRU4_9ZZZZ</name>
<dbReference type="CDD" id="cd04301">
    <property type="entry name" value="NAT_SF"/>
    <property type="match status" value="1"/>
</dbReference>
<dbReference type="InterPro" id="IPR000182">
    <property type="entry name" value="GNAT_dom"/>
</dbReference>
<evidence type="ECO:0000313" key="3">
    <source>
        <dbReference type="EMBL" id="CAB4957603.1"/>
    </source>
</evidence>
<organism evidence="3">
    <name type="scientific">freshwater metagenome</name>
    <dbReference type="NCBI Taxonomy" id="449393"/>
    <lineage>
        <taxon>unclassified sequences</taxon>
        <taxon>metagenomes</taxon>
        <taxon>ecological metagenomes</taxon>
    </lineage>
</organism>
<dbReference type="EMBL" id="CAFBNR010000011">
    <property type="protein sequence ID" value="CAB4957603.1"/>
    <property type="molecule type" value="Genomic_DNA"/>
</dbReference>
<dbReference type="AlphaFoldDB" id="A0A6J7KRU4"/>
<dbReference type="InterPro" id="IPR016181">
    <property type="entry name" value="Acyl_CoA_acyltransferase"/>
</dbReference>
<dbReference type="Pfam" id="PF00583">
    <property type="entry name" value="Acetyltransf_1"/>
    <property type="match status" value="1"/>
</dbReference>